<evidence type="ECO:0000259" key="2">
    <source>
        <dbReference type="Pfam" id="PF17667"/>
    </source>
</evidence>
<dbReference type="EMBL" id="MCFD01000006">
    <property type="protein sequence ID" value="ORX70350.1"/>
    <property type="molecule type" value="Genomic_DNA"/>
</dbReference>
<feature type="region of interest" description="Disordered" evidence="1">
    <location>
        <begin position="1"/>
        <end position="90"/>
    </location>
</feature>
<feature type="domain" description="Fungal-type protein kinase" evidence="2">
    <location>
        <begin position="236"/>
        <end position="612"/>
    </location>
</feature>
<dbReference type="AlphaFoldDB" id="A0A1Y1W9X7"/>
<protein>
    <recommendedName>
        <fullName evidence="2">Fungal-type protein kinase domain-containing protein</fullName>
    </recommendedName>
</protein>
<dbReference type="Pfam" id="PF17667">
    <property type="entry name" value="Pkinase_fungal"/>
    <property type="match status" value="1"/>
</dbReference>
<feature type="compositionally biased region" description="Basic and acidic residues" evidence="1">
    <location>
        <begin position="78"/>
        <end position="90"/>
    </location>
</feature>
<dbReference type="GO" id="GO:0004672">
    <property type="term" value="F:protein kinase activity"/>
    <property type="evidence" value="ECO:0007669"/>
    <property type="project" value="InterPro"/>
</dbReference>
<dbReference type="InterPro" id="IPR008266">
    <property type="entry name" value="Tyr_kinase_AS"/>
</dbReference>
<dbReference type="OrthoDB" id="5584477at2759"/>
<dbReference type="Gene3D" id="1.10.510.10">
    <property type="entry name" value="Transferase(Phosphotransferase) domain 1"/>
    <property type="match status" value="1"/>
</dbReference>
<gene>
    <name evidence="3" type="ORF">DL89DRAFT_283897</name>
</gene>
<name>A0A1Y1W9X7_9FUNG</name>
<reference evidence="3 4" key="1">
    <citation type="submission" date="2016-07" db="EMBL/GenBank/DDBJ databases">
        <title>Pervasive Adenine N6-methylation of Active Genes in Fungi.</title>
        <authorList>
            <consortium name="DOE Joint Genome Institute"/>
            <person name="Mondo S.J."/>
            <person name="Dannebaum R.O."/>
            <person name="Kuo R.C."/>
            <person name="Labutti K."/>
            <person name="Haridas S."/>
            <person name="Kuo A."/>
            <person name="Salamov A."/>
            <person name="Ahrendt S.R."/>
            <person name="Lipzen A."/>
            <person name="Sullivan W."/>
            <person name="Andreopoulos W.B."/>
            <person name="Clum A."/>
            <person name="Lindquist E."/>
            <person name="Daum C."/>
            <person name="Ramamoorthy G.K."/>
            <person name="Gryganskyi A."/>
            <person name="Culley D."/>
            <person name="Magnuson J.K."/>
            <person name="James T.Y."/>
            <person name="O'Malley M.A."/>
            <person name="Stajich J.E."/>
            <person name="Spatafora J.W."/>
            <person name="Visel A."/>
            <person name="Grigoriev I.V."/>
        </authorList>
    </citation>
    <scope>NUCLEOTIDE SEQUENCE [LARGE SCALE GENOMIC DNA]</scope>
    <source>
        <strain evidence="3 4">ATCC 12442</strain>
    </source>
</reference>
<dbReference type="PANTHER" id="PTHR38248:SF2">
    <property type="entry name" value="FUNK1 11"/>
    <property type="match status" value="1"/>
</dbReference>
<evidence type="ECO:0000313" key="4">
    <source>
        <dbReference type="Proteomes" id="UP000193922"/>
    </source>
</evidence>
<sequence length="745" mass="83488">MTKPVRKRPAEGNSEWDLMALSPAKKSKGKSKPKHKAKAKSSKGSHSQSTLSLSGIGFSPVKVRTTSGRNTSNASSNSKKENTQRRAESKLIHTEDLRLDIPGLVNIAKPRNKQTLNIATAISDEAADAIEATVTGKDSGSKNIREWAAWNPDDKRLEREMEPMFDDYVKAVARHIQKHLDGLPGDQRESVGLTARLLLPSDNHDFSPDEADTGLRIDGALGIVDVDSDIDNLDIQSFAEIFAVAEFKVCPSLTRDALVQNIDYTRDIFAYQQNRRFAWGLTGCGSEVRVALFLPDFILVSPVMHLSTPEGRRSFVELLVYWSLCERDQLGYDTSMRYIAESRCWEFDCYDRASQETTHLYSNAVIANASSVLGRHTRCFVAFPTIEMATTVPIDIHSTEAVVIKDAWALSATGDSESDDRNEAKHLEHIRDTFGGKNLEFPYVYSAVCGDVMLHIGERSTVDSSDNILSALTDESRSMCIGQDETTLPCRIHRRLCQKPVGEPLRSTKSEVELICVLYDAMKCHTALVEDCKLLHRDISTNNILVVRQNGKARGLLIDFDNAVRLDVQKGDSRRVRTGTLPFMSLNNLRGVKHECTALDDWESLLYLVCWLGTFGINSDDRMSEEDSRDFPINSWRYGKSMDEIGRAKGNHMHSADNFSTEILVNFQPEYKFLKGLAVRLHRIIFLHEGCAGAKVVNIYIDPFSDVILSKGVDPLAERVKYENEILEGLRSMMDVVHTFLTKDR</sequence>
<dbReference type="SUPFAM" id="SSF56112">
    <property type="entry name" value="Protein kinase-like (PK-like)"/>
    <property type="match status" value="1"/>
</dbReference>
<dbReference type="InterPro" id="IPR040976">
    <property type="entry name" value="Pkinase_fungal"/>
</dbReference>
<keyword evidence="4" id="KW-1185">Reference proteome</keyword>
<dbReference type="RefSeq" id="XP_040743988.1">
    <property type="nucleotide sequence ID" value="XM_040889757.1"/>
</dbReference>
<feature type="compositionally biased region" description="Polar residues" evidence="1">
    <location>
        <begin position="64"/>
        <end position="77"/>
    </location>
</feature>
<dbReference type="GeneID" id="63806405"/>
<accession>A0A1Y1W9X7</accession>
<dbReference type="PROSITE" id="PS00109">
    <property type="entry name" value="PROTEIN_KINASE_TYR"/>
    <property type="match status" value="1"/>
</dbReference>
<evidence type="ECO:0000313" key="3">
    <source>
        <dbReference type="EMBL" id="ORX70350.1"/>
    </source>
</evidence>
<dbReference type="InterPro" id="IPR011009">
    <property type="entry name" value="Kinase-like_dom_sf"/>
</dbReference>
<feature type="compositionally biased region" description="Basic residues" evidence="1">
    <location>
        <begin position="25"/>
        <end position="43"/>
    </location>
</feature>
<organism evidence="3 4">
    <name type="scientific">Linderina pennispora</name>
    <dbReference type="NCBI Taxonomy" id="61395"/>
    <lineage>
        <taxon>Eukaryota</taxon>
        <taxon>Fungi</taxon>
        <taxon>Fungi incertae sedis</taxon>
        <taxon>Zoopagomycota</taxon>
        <taxon>Kickxellomycotina</taxon>
        <taxon>Kickxellomycetes</taxon>
        <taxon>Kickxellales</taxon>
        <taxon>Kickxellaceae</taxon>
        <taxon>Linderina</taxon>
    </lineage>
</organism>
<comment type="caution">
    <text evidence="3">The sequence shown here is derived from an EMBL/GenBank/DDBJ whole genome shotgun (WGS) entry which is preliminary data.</text>
</comment>
<proteinExistence type="predicted"/>
<evidence type="ECO:0000256" key="1">
    <source>
        <dbReference type="SAM" id="MobiDB-lite"/>
    </source>
</evidence>
<dbReference type="PANTHER" id="PTHR38248">
    <property type="entry name" value="FUNK1 6"/>
    <property type="match status" value="1"/>
</dbReference>
<dbReference type="Proteomes" id="UP000193922">
    <property type="component" value="Unassembled WGS sequence"/>
</dbReference>